<dbReference type="EMBL" id="ANAH02000017">
    <property type="protein sequence ID" value="EPX59344.1"/>
    <property type="molecule type" value="Genomic_DNA"/>
</dbReference>
<keyword evidence="8 9" id="KW-0472">Membrane</keyword>
<evidence type="ECO:0000259" key="10">
    <source>
        <dbReference type="Pfam" id="PF00999"/>
    </source>
</evidence>
<protein>
    <submittedName>
        <fullName evidence="11">Sodium/hydrogen exchanger</fullName>
    </submittedName>
</protein>
<feature type="domain" description="Cation/H+ exchanger transmembrane" evidence="10">
    <location>
        <begin position="15"/>
        <end position="422"/>
    </location>
</feature>
<reference evidence="11" key="1">
    <citation type="submission" date="2013-05" db="EMBL/GenBank/DDBJ databases">
        <title>Genome assembly of Cystobacter fuscus DSM 2262.</title>
        <authorList>
            <person name="Sharma G."/>
            <person name="Khatri I."/>
            <person name="Kaur C."/>
            <person name="Mayilraj S."/>
            <person name="Subramanian S."/>
        </authorList>
    </citation>
    <scope>NUCLEOTIDE SEQUENCE [LARGE SCALE GENOMIC DNA]</scope>
    <source>
        <strain evidence="11">DSM 2262</strain>
    </source>
</reference>
<feature type="transmembrane region" description="Helical" evidence="9">
    <location>
        <begin position="32"/>
        <end position="49"/>
    </location>
</feature>
<dbReference type="PANTHER" id="PTHR32507:SF8">
    <property type="entry name" value="CNH1P"/>
    <property type="match status" value="1"/>
</dbReference>
<keyword evidence="6 9" id="KW-1133">Transmembrane helix</keyword>
<dbReference type="PANTHER" id="PTHR32507">
    <property type="entry name" value="NA(+)/H(+) ANTIPORTER 1"/>
    <property type="match status" value="1"/>
</dbReference>
<evidence type="ECO:0000313" key="11">
    <source>
        <dbReference type="EMBL" id="EPX59344.1"/>
    </source>
</evidence>
<sequence>MANLWFVVIGVLLIFMALSGALLKRLPLSSSLVYLAVGYALGCLGAAYLAPSTHMHVLERLTEVAVIVSLFGAGLKLRLPLRDSNWRLPLRLALGAMVLTVGLLALGGVALGLPPGAAILLGAMLAPTDPVLASDVQVTHPLDTDRLRFGLTGEAGFNDGIAFPFVMLGLGLLGLHDLGTGGWRWVVVDVLWAVTGGLVIGWVLGGAVGRLVVFLRRAHKEAVGLDDFLALGLISLAYGVSLWAHAYGFLAVFAAGLSLRRMEARSTAVRAPTDVVAMAAVGQAEEVVIRPETASACMAQAVLGFTEQLERMGEVALMVLVGMMLATLGFEWEGFLLALLLLFVVRPASVALLTVGTHSSPEQRVLIAWFGIRGIGSLYYLFYALTHGLEPALGERLTHFVLVAVAMSAVLHGVSATPLMTWYSRRRPPGASAG</sequence>
<organism evidence="11 12">
    <name type="scientific">Cystobacter fuscus (strain ATCC 25194 / DSM 2262 / NBRC 100088 / M29)</name>
    <dbReference type="NCBI Taxonomy" id="1242864"/>
    <lineage>
        <taxon>Bacteria</taxon>
        <taxon>Pseudomonadati</taxon>
        <taxon>Myxococcota</taxon>
        <taxon>Myxococcia</taxon>
        <taxon>Myxococcales</taxon>
        <taxon>Cystobacterineae</taxon>
        <taxon>Archangiaceae</taxon>
        <taxon>Cystobacter</taxon>
    </lineage>
</organism>
<evidence type="ECO:0000256" key="5">
    <source>
        <dbReference type="ARBA" id="ARBA00022692"/>
    </source>
</evidence>
<comment type="subcellular location">
    <subcellularLocation>
        <location evidence="1">Cell membrane</location>
        <topology evidence="1">Multi-pass membrane protein</topology>
    </subcellularLocation>
</comment>
<dbReference type="Gene3D" id="1.20.1530.20">
    <property type="match status" value="1"/>
</dbReference>
<keyword evidence="12" id="KW-1185">Reference proteome</keyword>
<dbReference type="GO" id="GO:0015297">
    <property type="term" value="F:antiporter activity"/>
    <property type="evidence" value="ECO:0007669"/>
    <property type="project" value="UniProtKB-KW"/>
</dbReference>
<feature type="transmembrane region" description="Helical" evidence="9">
    <location>
        <begin position="161"/>
        <end position="179"/>
    </location>
</feature>
<evidence type="ECO:0000256" key="6">
    <source>
        <dbReference type="ARBA" id="ARBA00022989"/>
    </source>
</evidence>
<evidence type="ECO:0000256" key="8">
    <source>
        <dbReference type="ARBA" id="ARBA00023136"/>
    </source>
</evidence>
<accession>S9QDB6</accession>
<keyword evidence="7" id="KW-0406">Ion transport</keyword>
<feature type="transmembrane region" description="Helical" evidence="9">
    <location>
        <begin position="91"/>
        <end position="113"/>
    </location>
</feature>
<dbReference type="InterPro" id="IPR038770">
    <property type="entry name" value="Na+/solute_symporter_sf"/>
</dbReference>
<dbReference type="RefSeq" id="WP_002628912.1">
    <property type="nucleotide sequence ID" value="NZ_ANAH02000017.1"/>
</dbReference>
<dbReference type="AlphaFoldDB" id="S9QDB6"/>
<feature type="transmembrane region" description="Helical" evidence="9">
    <location>
        <begin position="186"/>
        <end position="208"/>
    </location>
</feature>
<dbReference type="OrthoDB" id="9810860at2"/>
<evidence type="ECO:0000256" key="3">
    <source>
        <dbReference type="ARBA" id="ARBA00022449"/>
    </source>
</evidence>
<keyword evidence="3" id="KW-0050">Antiport</keyword>
<evidence type="ECO:0000256" key="7">
    <source>
        <dbReference type="ARBA" id="ARBA00023065"/>
    </source>
</evidence>
<dbReference type="Proteomes" id="UP000011682">
    <property type="component" value="Unassembled WGS sequence"/>
</dbReference>
<feature type="transmembrane region" description="Helical" evidence="9">
    <location>
        <begin position="367"/>
        <end position="385"/>
    </location>
</feature>
<proteinExistence type="predicted"/>
<keyword evidence="4" id="KW-1003">Cell membrane</keyword>
<feature type="transmembrane region" description="Helical" evidence="9">
    <location>
        <begin position="397"/>
        <end position="419"/>
    </location>
</feature>
<name>S9QDB6_CYSF2</name>
<feature type="transmembrane region" description="Helical" evidence="9">
    <location>
        <begin position="312"/>
        <end position="330"/>
    </location>
</feature>
<keyword evidence="2" id="KW-0813">Transport</keyword>
<feature type="transmembrane region" description="Helical" evidence="9">
    <location>
        <begin position="61"/>
        <end position="79"/>
    </location>
</feature>
<dbReference type="Pfam" id="PF00999">
    <property type="entry name" value="Na_H_Exchanger"/>
    <property type="match status" value="1"/>
</dbReference>
<dbReference type="GO" id="GO:1902600">
    <property type="term" value="P:proton transmembrane transport"/>
    <property type="evidence" value="ECO:0007669"/>
    <property type="project" value="InterPro"/>
</dbReference>
<feature type="transmembrane region" description="Helical" evidence="9">
    <location>
        <begin position="6"/>
        <end position="23"/>
    </location>
</feature>
<evidence type="ECO:0000256" key="1">
    <source>
        <dbReference type="ARBA" id="ARBA00004651"/>
    </source>
</evidence>
<feature type="transmembrane region" description="Helical" evidence="9">
    <location>
        <begin position="336"/>
        <end position="355"/>
    </location>
</feature>
<evidence type="ECO:0000256" key="9">
    <source>
        <dbReference type="SAM" id="Phobius"/>
    </source>
</evidence>
<keyword evidence="5 9" id="KW-0812">Transmembrane</keyword>
<gene>
    <name evidence="11" type="ORF">D187_002834</name>
</gene>
<evidence type="ECO:0000256" key="4">
    <source>
        <dbReference type="ARBA" id="ARBA00022475"/>
    </source>
</evidence>
<evidence type="ECO:0000313" key="12">
    <source>
        <dbReference type="Proteomes" id="UP000011682"/>
    </source>
</evidence>
<dbReference type="eggNOG" id="COG0025">
    <property type="taxonomic scope" value="Bacteria"/>
</dbReference>
<feature type="transmembrane region" description="Helical" evidence="9">
    <location>
        <begin position="228"/>
        <end position="257"/>
    </location>
</feature>
<comment type="caution">
    <text evidence="11">The sequence shown here is derived from an EMBL/GenBank/DDBJ whole genome shotgun (WGS) entry which is preliminary data.</text>
</comment>
<dbReference type="InterPro" id="IPR006153">
    <property type="entry name" value="Cation/H_exchanger_TM"/>
</dbReference>
<dbReference type="GO" id="GO:0005886">
    <property type="term" value="C:plasma membrane"/>
    <property type="evidence" value="ECO:0007669"/>
    <property type="project" value="UniProtKB-SubCell"/>
</dbReference>
<evidence type="ECO:0000256" key="2">
    <source>
        <dbReference type="ARBA" id="ARBA00022448"/>
    </source>
</evidence>